<dbReference type="GO" id="GO:0006357">
    <property type="term" value="P:regulation of transcription by RNA polymerase II"/>
    <property type="evidence" value="ECO:0007669"/>
    <property type="project" value="TreeGrafter"/>
</dbReference>
<feature type="domain" description="HMG box" evidence="9">
    <location>
        <begin position="7"/>
        <end position="75"/>
    </location>
</feature>
<keyword evidence="3" id="KW-0158">Chromosome</keyword>
<evidence type="ECO:0000256" key="5">
    <source>
        <dbReference type="ARBA" id="ARBA00023125"/>
    </source>
</evidence>
<evidence type="ECO:0000256" key="8">
    <source>
        <dbReference type="SAM" id="MobiDB-lite"/>
    </source>
</evidence>
<dbReference type="PRINTS" id="PR00886">
    <property type="entry name" value="HIGHMOBLTY12"/>
</dbReference>
<dbReference type="InParanoid" id="L9KGD9"/>
<evidence type="ECO:0000256" key="4">
    <source>
        <dbReference type="ARBA" id="ARBA00022737"/>
    </source>
</evidence>
<evidence type="ECO:0000313" key="11">
    <source>
        <dbReference type="Proteomes" id="UP000011518"/>
    </source>
</evidence>
<protein>
    <submittedName>
        <fullName evidence="10">High mobility group protein B1</fullName>
    </submittedName>
</protein>
<dbReference type="Pfam" id="PF00505">
    <property type="entry name" value="HMG_box"/>
    <property type="match status" value="1"/>
</dbReference>
<dbReference type="SUPFAM" id="SSF47095">
    <property type="entry name" value="HMG-box"/>
    <property type="match status" value="1"/>
</dbReference>
<feature type="compositionally biased region" description="Acidic residues" evidence="8">
    <location>
        <begin position="98"/>
        <end position="115"/>
    </location>
</feature>
<dbReference type="AlphaFoldDB" id="L9KGD9"/>
<gene>
    <name evidence="10" type="ORF">TREES_T100021515</name>
</gene>
<keyword evidence="6 7" id="KW-0539">Nucleus</keyword>
<dbReference type="InterPro" id="IPR050342">
    <property type="entry name" value="HMGB"/>
</dbReference>
<keyword evidence="5 7" id="KW-0238">DNA-binding</keyword>
<evidence type="ECO:0000259" key="9">
    <source>
        <dbReference type="PROSITE" id="PS50118"/>
    </source>
</evidence>
<dbReference type="Proteomes" id="UP000011518">
    <property type="component" value="Unassembled WGS sequence"/>
</dbReference>
<evidence type="ECO:0000313" key="10">
    <source>
        <dbReference type="EMBL" id="ELW61796.1"/>
    </source>
</evidence>
<dbReference type="GO" id="GO:0003677">
    <property type="term" value="F:DNA binding"/>
    <property type="evidence" value="ECO:0007669"/>
    <property type="project" value="UniProtKB-UniRule"/>
</dbReference>
<evidence type="ECO:0000256" key="1">
    <source>
        <dbReference type="ARBA" id="ARBA00004286"/>
    </source>
</evidence>
<sequence>MVIVIALKLYITDPLQYIEFHRDRAKGTHPVLSIGDIAKKLGEMWSNTATDDKQPYEKKAVKLKEKYKKDTDAYLAKGEPDEARSEVVKAEKSKKQEEGEEGEEGEEYKEDEDEE</sequence>
<dbReference type="Gene3D" id="1.10.30.10">
    <property type="entry name" value="High mobility group box domain"/>
    <property type="match status" value="1"/>
</dbReference>
<reference evidence="11" key="1">
    <citation type="submission" date="2012-07" db="EMBL/GenBank/DDBJ databases">
        <title>Genome of the Chinese tree shrew, a rising model animal genetically related to primates.</title>
        <authorList>
            <person name="Zhang G."/>
            <person name="Fan Y."/>
            <person name="Yao Y."/>
            <person name="Huang Z."/>
        </authorList>
    </citation>
    <scope>NUCLEOTIDE SEQUENCE [LARGE SCALE GENOMIC DNA]</scope>
</reference>
<dbReference type="PANTHER" id="PTHR48112:SF12">
    <property type="entry name" value="HIGH MOBILITY GROUP PROTEIN B1-LIKE 1-RELATED"/>
    <property type="match status" value="1"/>
</dbReference>
<comment type="similarity">
    <text evidence="2">Belongs to the HMGB family.</text>
</comment>
<dbReference type="SMART" id="SM00398">
    <property type="entry name" value="HMG"/>
    <property type="match status" value="1"/>
</dbReference>
<keyword evidence="11" id="KW-1185">Reference proteome</keyword>
<evidence type="ECO:0000256" key="7">
    <source>
        <dbReference type="PROSITE-ProRule" id="PRU00267"/>
    </source>
</evidence>
<reference evidence="11" key="2">
    <citation type="journal article" date="2013" name="Nat. Commun.">
        <title>Genome of the Chinese tree shrew.</title>
        <authorList>
            <person name="Fan Y."/>
            <person name="Huang Z.Y."/>
            <person name="Cao C.C."/>
            <person name="Chen C.S."/>
            <person name="Chen Y.X."/>
            <person name="Fan D.D."/>
            <person name="He J."/>
            <person name="Hou H.L."/>
            <person name="Hu L."/>
            <person name="Hu X.T."/>
            <person name="Jiang X.T."/>
            <person name="Lai R."/>
            <person name="Lang Y.S."/>
            <person name="Liang B."/>
            <person name="Liao S.G."/>
            <person name="Mu D."/>
            <person name="Ma Y.Y."/>
            <person name="Niu Y.Y."/>
            <person name="Sun X.Q."/>
            <person name="Xia J.Q."/>
            <person name="Xiao J."/>
            <person name="Xiong Z.Q."/>
            <person name="Xu L."/>
            <person name="Yang L."/>
            <person name="Zhang Y."/>
            <person name="Zhao W."/>
            <person name="Zhao X.D."/>
            <person name="Zheng Y.T."/>
            <person name="Zhou J.M."/>
            <person name="Zhu Y.B."/>
            <person name="Zhang G.J."/>
            <person name="Wang J."/>
            <person name="Yao Y.G."/>
        </authorList>
    </citation>
    <scope>NUCLEOTIDE SEQUENCE [LARGE SCALE GENOMIC DNA]</scope>
</reference>
<accession>L9KGD9</accession>
<feature type="DNA-binding region" description="HMG box" evidence="7">
    <location>
        <begin position="7"/>
        <end position="75"/>
    </location>
</feature>
<dbReference type="InterPro" id="IPR009071">
    <property type="entry name" value="HMG_box_dom"/>
</dbReference>
<dbReference type="PROSITE" id="PS50118">
    <property type="entry name" value="HMG_BOX_2"/>
    <property type="match status" value="1"/>
</dbReference>
<name>L9KGD9_TUPCH</name>
<dbReference type="EMBL" id="KB320855">
    <property type="protein sequence ID" value="ELW61796.1"/>
    <property type="molecule type" value="Genomic_DNA"/>
</dbReference>
<dbReference type="InterPro" id="IPR036910">
    <property type="entry name" value="HMG_box_dom_sf"/>
</dbReference>
<organism evidence="10 11">
    <name type="scientific">Tupaia chinensis</name>
    <name type="common">Chinese tree shrew</name>
    <name type="synonym">Tupaia belangeri chinensis</name>
    <dbReference type="NCBI Taxonomy" id="246437"/>
    <lineage>
        <taxon>Eukaryota</taxon>
        <taxon>Metazoa</taxon>
        <taxon>Chordata</taxon>
        <taxon>Craniata</taxon>
        <taxon>Vertebrata</taxon>
        <taxon>Euteleostomi</taxon>
        <taxon>Mammalia</taxon>
        <taxon>Eutheria</taxon>
        <taxon>Euarchontoglires</taxon>
        <taxon>Scandentia</taxon>
        <taxon>Tupaiidae</taxon>
        <taxon>Tupaia</taxon>
    </lineage>
</organism>
<keyword evidence="4" id="KW-0677">Repeat</keyword>
<evidence type="ECO:0000256" key="6">
    <source>
        <dbReference type="ARBA" id="ARBA00023242"/>
    </source>
</evidence>
<comment type="subcellular location">
    <subcellularLocation>
        <location evidence="1">Chromosome</location>
    </subcellularLocation>
</comment>
<evidence type="ECO:0000256" key="3">
    <source>
        <dbReference type="ARBA" id="ARBA00022454"/>
    </source>
</evidence>
<feature type="compositionally biased region" description="Basic and acidic residues" evidence="8">
    <location>
        <begin position="72"/>
        <end position="97"/>
    </location>
</feature>
<dbReference type="GO" id="GO:0005634">
    <property type="term" value="C:nucleus"/>
    <property type="evidence" value="ECO:0007669"/>
    <property type="project" value="UniProtKB-UniRule"/>
</dbReference>
<proteinExistence type="inferred from homology"/>
<dbReference type="PANTHER" id="PTHR48112">
    <property type="entry name" value="HIGH MOBILITY GROUP PROTEIN DSP1"/>
    <property type="match status" value="1"/>
</dbReference>
<evidence type="ECO:0000256" key="2">
    <source>
        <dbReference type="ARBA" id="ARBA00008774"/>
    </source>
</evidence>
<feature type="region of interest" description="Disordered" evidence="8">
    <location>
        <begin position="72"/>
        <end position="115"/>
    </location>
</feature>
<dbReference type="GO" id="GO:0005694">
    <property type="term" value="C:chromosome"/>
    <property type="evidence" value="ECO:0007669"/>
    <property type="project" value="UniProtKB-SubCell"/>
</dbReference>